<feature type="region of interest" description="Disordered" evidence="1">
    <location>
        <begin position="1"/>
        <end position="90"/>
    </location>
</feature>
<name>A0A197JBX8_9FUNG</name>
<dbReference type="EMBL" id="KV442305">
    <property type="protein sequence ID" value="OAQ22011.1"/>
    <property type="molecule type" value="Genomic_DNA"/>
</dbReference>
<sequence length="180" mass="20179">MTSTRSSYGTKRPAQAPNSDPIHVSESDDSEHEDCLNHEADETVCYTQQPLEADEDAQLPAPALSSAPVPSAPAPSSASVQPANAPATTEDWWTSLQQEQLVVYAQQQQELFAQAARVTEKLTACTSQEEYDQLVLVMRNLNQREQELRYMLEARHAWDSHVRMLEQRLTYLTSRAQGHP</sequence>
<feature type="compositionally biased region" description="Low complexity" evidence="1">
    <location>
        <begin position="58"/>
        <end position="87"/>
    </location>
</feature>
<dbReference type="EMBL" id="KV442262">
    <property type="protein sequence ID" value="OAQ22060.1"/>
    <property type="molecule type" value="Genomic_DNA"/>
</dbReference>
<protein>
    <submittedName>
        <fullName evidence="2">Uncharacterized protein</fullName>
    </submittedName>
</protein>
<accession>A0A197JBX8</accession>
<organism evidence="2 4">
    <name type="scientific">Linnemannia elongata AG-77</name>
    <dbReference type="NCBI Taxonomy" id="1314771"/>
    <lineage>
        <taxon>Eukaryota</taxon>
        <taxon>Fungi</taxon>
        <taxon>Fungi incertae sedis</taxon>
        <taxon>Mucoromycota</taxon>
        <taxon>Mortierellomycotina</taxon>
        <taxon>Mortierellomycetes</taxon>
        <taxon>Mortierellales</taxon>
        <taxon>Mortierellaceae</taxon>
        <taxon>Linnemannia</taxon>
    </lineage>
</organism>
<gene>
    <name evidence="3" type="ORF">K457DRAFT_26454</name>
    <name evidence="2" type="ORF">K457DRAFT_26500</name>
</gene>
<dbReference type="OrthoDB" id="2447285at2759"/>
<evidence type="ECO:0000313" key="3">
    <source>
        <dbReference type="EMBL" id="OAQ22060.1"/>
    </source>
</evidence>
<dbReference type="AlphaFoldDB" id="A0A197JBX8"/>
<evidence type="ECO:0000313" key="2">
    <source>
        <dbReference type="EMBL" id="OAQ22011.1"/>
    </source>
</evidence>
<keyword evidence="4" id="KW-1185">Reference proteome</keyword>
<reference evidence="2 4" key="1">
    <citation type="submission" date="2016-05" db="EMBL/GenBank/DDBJ databases">
        <title>Genome sequencing reveals origins of a unique bacterial endosymbiosis in the earliest lineages of terrestrial Fungi.</title>
        <authorList>
            <consortium name="DOE Joint Genome Institute"/>
            <person name="Uehling J."/>
            <person name="Gryganskyi A."/>
            <person name="Hameed K."/>
            <person name="Tschaplinski T."/>
            <person name="Misztal P."/>
            <person name="Wu S."/>
            <person name="Desiro A."/>
            <person name="Vande Pol N."/>
            <person name="Du Z.-Y."/>
            <person name="Zienkiewicz A."/>
            <person name="Zienkiewicz K."/>
            <person name="Morin E."/>
            <person name="Tisserant E."/>
            <person name="Splivallo R."/>
            <person name="Hainaut M."/>
            <person name="Henrissat B."/>
            <person name="Ohm R."/>
            <person name="Kuo A."/>
            <person name="Yan J."/>
            <person name="Lipzen A."/>
            <person name="Nolan M."/>
            <person name="Labutti K."/>
            <person name="Barry K."/>
            <person name="Goldstein A."/>
            <person name="Labbe J."/>
            <person name="Schadt C."/>
            <person name="Tuskan G."/>
            <person name="Grigoriev I."/>
            <person name="Martin F."/>
            <person name="Vilgalys R."/>
            <person name="Bonito G."/>
        </authorList>
    </citation>
    <scope>NUCLEOTIDE SEQUENCE [LARGE SCALE GENOMIC DNA]</scope>
    <source>
        <strain evidence="2 4">AG-77</strain>
    </source>
</reference>
<proteinExistence type="predicted"/>
<evidence type="ECO:0000256" key="1">
    <source>
        <dbReference type="SAM" id="MobiDB-lite"/>
    </source>
</evidence>
<evidence type="ECO:0000313" key="4">
    <source>
        <dbReference type="Proteomes" id="UP000078512"/>
    </source>
</evidence>
<dbReference type="Proteomes" id="UP000078512">
    <property type="component" value="Unassembled WGS sequence"/>
</dbReference>